<reference evidence="3" key="1">
    <citation type="journal article" date="2019" name="Int. J. Syst. Evol. Microbiol.">
        <title>The Global Catalogue of Microorganisms (GCM) 10K type strain sequencing project: providing services to taxonomists for standard genome sequencing and annotation.</title>
        <authorList>
            <consortium name="The Broad Institute Genomics Platform"/>
            <consortium name="The Broad Institute Genome Sequencing Center for Infectious Disease"/>
            <person name="Wu L."/>
            <person name="Ma J."/>
        </authorList>
    </citation>
    <scope>NUCLEOTIDE SEQUENCE [LARGE SCALE GENOMIC DNA]</scope>
    <source>
        <strain evidence="3">CCUG 63369</strain>
    </source>
</reference>
<evidence type="ECO:0000259" key="1">
    <source>
        <dbReference type="Pfam" id="PF14470"/>
    </source>
</evidence>
<sequence>MADVELRGDIQAARDRMSNRIGAGRELRKLVEYLWDREQVTHLVSGSYGGGVGIVTLTDRRMLFLKDGWTSQTIESFPFEKISSVQWGGGMMMGKIIVYASGNKAEITQVPKVDGKGIVDALNNILANGPNPASPAAPPQAPAGFQQPQVDLRQVPTGELLGALLDRGAVTREEHAFIAQRL</sequence>
<proteinExistence type="predicted"/>
<evidence type="ECO:0000313" key="2">
    <source>
        <dbReference type="EMBL" id="MFD0800008.1"/>
    </source>
</evidence>
<name>A0ABW3BB24_9ACTN</name>
<protein>
    <submittedName>
        <fullName evidence="2">PH domain-containing protein</fullName>
    </submittedName>
</protein>
<gene>
    <name evidence="2" type="ORF">ACFQZU_01575</name>
</gene>
<keyword evidence="3" id="KW-1185">Reference proteome</keyword>
<dbReference type="EMBL" id="JBHTHR010000016">
    <property type="protein sequence ID" value="MFD0800008.1"/>
    <property type="molecule type" value="Genomic_DNA"/>
</dbReference>
<accession>A0ABW3BB24</accession>
<dbReference type="InterPro" id="IPR039519">
    <property type="entry name" value="YokE-like_PH"/>
</dbReference>
<evidence type="ECO:0000313" key="3">
    <source>
        <dbReference type="Proteomes" id="UP001596956"/>
    </source>
</evidence>
<dbReference type="Proteomes" id="UP001596956">
    <property type="component" value="Unassembled WGS sequence"/>
</dbReference>
<dbReference type="Pfam" id="PF14470">
    <property type="entry name" value="bPH_3"/>
    <property type="match status" value="1"/>
</dbReference>
<comment type="caution">
    <text evidence="2">The sequence shown here is derived from an EMBL/GenBank/DDBJ whole genome shotgun (WGS) entry which is preliminary data.</text>
</comment>
<feature type="domain" description="YokE-like PH" evidence="1">
    <location>
        <begin position="36"/>
        <end position="123"/>
    </location>
</feature>
<organism evidence="2 3">
    <name type="scientific">Streptomonospora algeriensis</name>
    <dbReference type="NCBI Taxonomy" id="995084"/>
    <lineage>
        <taxon>Bacteria</taxon>
        <taxon>Bacillati</taxon>
        <taxon>Actinomycetota</taxon>
        <taxon>Actinomycetes</taxon>
        <taxon>Streptosporangiales</taxon>
        <taxon>Nocardiopsidaceae</taxon>
        <taxon>Streptomonospora</taxon>
    </lineage>
</organism>